<name>A0ABV9HFI6_9MICO</name>
<feature type="transmembrane region" description="Helical" evidence="2">
    <location>
        <begin position="267"/>
        <end position="287"/>
    </location>
</feature>
<feature type="transmembrane region" description="Helical" evidence="2">
    <location>
        <begin position="239"/>
        <end position="261"/>
    </location>
</feature>
<feature type="compositionally biased region" description="Basic and acidic residues" evidence="1">
    <location>
        <begin position="125"/>
        <end position="135"/>
    </location>
</feature>
<keyword evidence="2" id="KW-0472">Membrane</keyword>
<feature type="transmembrane region" description="Helical" evidence="2">
    <location>
        <begin position="299"/>
        <end position="318"/>
    </location>
</feature>
<protein>
    <recommendedName>
        <fullName evidence="5">Membrane protein YesL</fullName>
    </recommendedName>
</protein>
<evidence type="ECO:0000313" key="3">
    <source>
        <dbReference type="EMBL" id="MFC4628587.1"/>
    </source>
</evidence>
<evidence type="ECO:0000256" key="1">
    <source>
        <dbReference type="SAM" id="MobiDB-lite"/>
    </source>
</evidence>
<feature type="compositionally biased region" description="Pro residues" evidence="1">
    <location>
        <begin position="40"/>
        <end position="51"/>
    </location>
</feature>
<keyword evidence="4" id="KW-1185">Reference proteome</keyword>
<comment type="caution">
    <text evidence="3">The sequence shown here is derived from an EMBL/GenBank/DDBJ whole genome shotgun (WGS) entry which is preliminary data.</text>
</comment>
<feature type="transmembrane region" description="Helical" evidence="2">
    <location>
        <begin position="205"/>
        <end position="227"/>
    </location>
</feature>
<proteinExistence type="predicted"/>
<sequence>MSNTYGGWNPQDPNRDPRRAPAPQVPQQQNPQPQQAQPPQAQPPQPQPFDPYGPRDPYGRPANPYGRPDYQPLQRPEQQDPQPGEWGSYQGGQRAPQPQQPAPPQRYQEPPAQPGLPQYPAVSGTERRPDVDERPTIGNAWRWGWSAFGASWGVWVLMSLLVGLAQVAVLLAFSPSTMDALMNSTDPAAVDAALAAGRTLEARGLAAAGTAVGFLLQALLYAGALAATRTRKVRIRDFFVLRGFGGLVGFAVVAGALGFAGTAVPTVGVLVQVVVTLVLVPVPFLLLDGVGFGKALARGVGLVLSHLGTVFGVLGILAGLGIASIATCGIGLVVVVPAMLLVGAYLVQRWTGETVQG</sequence>
<organism evidence="3 4">
    <name type="scientific">Promicromonospora alba</name>
    <dbReference type="NCBI Taxonomy" id="1616110"/>
    <lineage>
        <taxon>Bacteria</taxon>
        <taxon>Bacillati</taxon>
        <taxon>Actinomycetota</taxon>
        <taxon>Actinomycetes</taxon>
        <taxon>Micrococcales</taxon>
        <taxon>Promicromonosporaceae</taxon>
        <taxon>Promicromonospora</taxon>
    </lineage>
</organism>
<evidence type="ECO:0008006" key="5">
    <source>
        <dbReference type="Google" id="ProtNLM"/>
    </source>
</evidence>
<reference evidence="4" key="1">
    <citation type="journal article" date="2019" name="Int. J. Syst. Evol. Microbiol.">
        <title>The Global Catalogue of Microorganisms (GCM) 10K type strain sequencing project: providing services to taxonomists for standard genome sequencing and annotation.</title>
        <authorList>
            <consortium name="The Broad Institute Genomics Platform"/>
            <consortium name="The Broad Institute Genome Sequencing Center for Infectious Disease"/>
            <person name="Wu L."/>
            <person name="Ma J."/>
        </authorList>
    </citation>
    <scope>NUCLEOTIDE SEQUENCE [LARGE SCALE GENOMIC DNA]</scope>
    <source>
        <strain evidence="4">CCUG 42722</strain>
    </source>
</reference>
<dbReference type="Proteomes" id="UP001596011">
    <property type="component" value="Unassembled WGS sequence"/>
</dbReference>
<feature type="transmembrane region" description="Helical" evidence="2">
    <location>
        <begin position="324"/>
        <end position="347"/>
    </location>
</feature>
<evidence type="ECO:0000313" key="4">
    <source>
        <dbReference type="Proteomes" id="UP001596011"/>
    </source>
</evidence>
<dbReference type="EMBL" id="JBHSFI010000003">
    <property type="protein sequence ID" value="MFC4628587.1"/>
    <property type="molecule type" value="Genomic_DNA"/>
</dbReference>
<feature type="compositionally biased region" description="Low complexity" evidence="1">
    <location>
        <begin position="21"/>
        <end position="39"/>
    </location>
</feature>
<feature type="region of interest" description="Disordered" evidence="1">
    <location>
        <begin position="1"/>
        <end position="136"/>
    </location>
</feature>
<gene>
    <name evidence="3" type="ORF">ACFO6V_10110</name>
</gene>
<feature type="transmembrane region" description="Helical" evidence="2">
    <location>
        <begin position="152"/>
        <end position="173"/>
    </location>
</feature>
<keyword evidence="2" id="KW-0812">Transmembrane</keyword>
<evidence type="ECO:0000256" key="2">
    <source>
        <dbReference type="SAM" id="Phobius"/>
    </source>
</evidence>
<keyword evidence="2" id="KW-1133">Transmembrane helix</keyword>
<accession>A0ABV9HFI6</accession>
<dbReference type="RefSeq" id="WP_377134818.1">
    <property type="nucleotide sequence ID" value="NZ_JBHSFI010000003.1"/>
</dbReference>